<dbReference type="RefSeq" id="WP_154420151.1">
    <property type="nucleotide sequence ID" value="NZ_VUNS01000028.1"/>
</dbReference>
<dbReference type="SUPFAM" id="SSF51445">
    <property type="entry name" value="(Trans)glycosidases"/>
    <property type="match status" value="1"/>
</dbReference>
<name>A0A844G865_9BACT</name>
<dbReference type="SMART" id="SM00633">
    <property type="entry name" value="Glyco_10"/>
    <property type="match status" value="1"/>
</dbReference>
<evidence type="ECO:0000313" key="5">
    <source>
        <dbReference type="EMBL" id="MST99042.1"/>
    </source>
</evidence>
<dbReference type="Proteomes" id="UP000435649">
    <property type="component" value="Unassembled WGS sequence"/>
</dbReference>
<sequence>MAMSEEAERLLKNLLVEDSEIDFRIRVGTELYRKGFGRIFLKGADGRPLSGATVRLRQLASEYKFGCNAFMVDQFPSEEQNRRYEEVFASIFNLAVVPFYWSDLEPEAGRPRFGCGSEPVYRRPPPDRVLEFCDRYGITPKGHPLCWHQFRPSWLPGDRKPVRRLLEKRFREISDRYGDRIGIWDAVNEAQTRYPLEYSRDFPLGDDHVEFAFRLADRCFSPSAQLIYNDDCRWWDCQGDYSPVYLLVRRLLDRNLPVGGLGLQFHMFEPMLRDSERALNARIIFGCLDQYAKLNLPINFSEVSILSRRDLGDGDRFQELAVERLYRLWFSHPATEAIVWWNLVDGTAAYAPLGSEEGENRLRAGLVGYDFAPKPAFRTLERLIRTEWRTETGFDYADGGDNRFHGFYGDYEVEVRYDGGSFTRRITLSKDGVREFTLSPD</sequence>
<protein>
    <submittedName>
        <fullName evidence="5">Glycoside hydrolase family 10</fullName>
    </submittedName>
</protein>
<proteinExistence type="predicted"/>
<evidence type="ECO:0000259" key="4">
    <source>
        <dbReference type="PROSITE" id="PS51760"/>
    </source>
</evidence>
<keyword evidence="6" id="KW-1185">Reference proteome</keyword>
<dbReference type="GO" id="GO:0000272">
    <property type="term" value="P:polysaccharide catabolic process"/>
    <property type="evidence" value="ECO:0007669"/>
    <property type="project" value="UniProtKB-KW"/>
</dbReference>
<evidence type="ECO:0000256" key="3">
    <source>
        <dbReference type="ARBA" id="ARBA00023326"/>
    </source>
</evidence>
<evidence type="ECO:0000256" key="2">
    <source>
        <dbReference type="ARBA" id="ARBA00023277"/>
    </source>
</evidence>
<reference evidence="5 6" key="1">
    <citation type="submission" date="2019-08" db="EMBL/GenBank/DDBJ databases">
        <title>In-depth cultivation of the pig gut microbiome towards novel bacterial diversity and tailored functional studies.</title>
        <authorList>
            <person name="Wylensek D."/>
            <person name="Hitch T.C.A."/>
            <person name="Clavel T."/>
        </authorList>
    </citation>
    <scope>NUCLEOTIDE SEQUENCE [LARGE SCALE GENOMIC DNA]</scope>
    <source>
        <strain evidence="5 6">BBE-744-WT-12</strain>
    </source>
</reference>
<evidence type="ECO:0000256" key="1">
    <source>
        <dbReference type="ARBA" id="ARBA00022801"/>
    </source>
</evidence>
<dbReference type="PANTHER" id="PTHR31490">
    <property type="entry name" value="GLYCOSYL HYDROLASE"/>
    <property type="match status" value="1"/>
</dbReference>
<dbReference type="GO" id="GO:0004553">
    <property type="term" value="F:hydrolase activity, hydrolyzing O-glycosyl compounds"/>
    <property type="evidence" value="ECO:0007669"/>
    <property type="project" value="InterPro"/>
</dbReference>
<keyword evidence="1 5" id="KW-0378">Hydrolase</keyword>
<organism evidence="5 6">
    <name type="scientific">Victivallis lenta</name>
    <dbReference type="NCBI Taxonomy" id="2606640"/>
    <lineage>
        <taxon>Bacteria</taxon>
        <taxon>Pseudomonadati</taxon>
        <taxon>Lentisphaerota</taxon>
        <taxon>Lentisphaeria</taxon>
        <taxon>Victivallales</taxon>
        <taxon>Victivallaceae</taxon>
        <taxon>Victivallis</taxon>
    </lineage>
</organism>
<dbReference type="InterPro" id="IPR001000">
    <property type="entry name" value="GH10_dom"/>
</dbReference>
<keyword evidence="2" id="KW-0119">Carbohydrate metabolism</keyword>
<dbReference type="PANTHER" id="PTHR31490:SF1">
    <property type="entry name" value="ENDO-1,4-BETA-XYLANASE 1"/>
    <property type="match status" value="1"/>
</dbReference>
<gene>
    <name evidence="5" type="ORF">FYJ85_18570</name>
</gene>
<dbReference type="Gene3D" id="3.20.20.80">
    <property type="entry name" value="Glycosidases"/>
    <property type="match status" value="1"/>
</dbReference>
<keyword evidence="3" id="KW-0624">Polysaccharide degradation</keyword>
<dbReference type="InterPro" id="IPR044846">
    <property type="entry name" value="GH10"/>
</dbReference>
<dbReference type="InterPro" id="IPR017853">
    <property type="entry name" value="GH"/>
</dbReference>
<dbReference type="Pfam" id="PF00331">
    <property type="entry name" value="Glyco_hydro_10"/>
    <property type="match status" value="1"/>
</dbReference>
<comment type="caution">
    <text evidence="5">The sequence shown here is derived from an EMBL/GenBank/DDBJ whole genome shotgun (WGS) entry which is preliminary data.</text>
</comment>
<dbReference type="EMBL" id="VUNS01000028">
    <property type="protein sequence ID" value="MST99042.1"/>
    <property type="molecule type" value="Genomic_DNA"/>
</dbReference>
<feature type="domain" description="GH10" evidence="4">
    <location>
        <begin position="77"/>
        <end position="383"/>
    </location>
</feature>
<evidence type="ECO:0000313" key="6">
    <source>
        <dbReference type="Proteomes" id="UP000435649"/>
    </source>
</evidence>
<dbReference type="PROSITE" id="PS51760">
    <property type="entry name" value="GH10_2"/>
    <property type="match status" value="1"/>
</dbReference>
<dbReference type="AlphaFoldDB" id="A0A844G865"/>
<accession>A0A844G865</accession>